<dbReference type="HOGENOM" id="CLU_049769_0_0_1"/>
<proteinExistence type="predicted"/>
<evidence type="ECO:0000256" key="1">
    <source>
        <dbReference type="SAM" id="MobiDB-lite"/>
    </source>
</evidence>
<dbReference type="Proteomes" id="UP000054166">
    <property type="component" value="Unassembled WGS sequence"/>
</dbReference>
<feature type="compositionally biased region" description="Polar residues" evidence="1">
    <location>
        <begin position="269"/>
        <end position="280"/>
    </location>
</feature>
<reference evidence="3" key="2">
    <citation type="submission" date="2015-01" db="EMBL/GenBank/DDBJ databases">
        <title>Evolutionary Origins and Diversification of the Mycorrhizal Mutualists.</title>
        <authorList>
            <consortium name="DOE Joint Genome Institute"/>
            <consortium name="Mycorrhizal Genomics Consortium"/>
            <person name="Kohler A."/>
            <person name="Kuo A."/>
            <person name="Nagy L.G."/>
            <person name="Floudas D."/>
            <person name="Copeland A."/>
            <person name="Barry K.W."/>
            <person name="Cichocki N."/>
            <person name="Veneault-Fourrey C."/>
            <person name="LaButti K."/>
            <person name="Lindquist E.A."/>
            <person name="Lipzen A."/>
            <person name="Lundell T."/>
            <person name="Morin E."/>
            <person name="Murat C."/>
            <person name="Riley R."/>
            <person name="Ohm R."/>
            <person name="Sun H."/>
            <person name="Tunlid A."/>
            <person name="Henrissat B."/>
            <person name="Grigoriev I.V."/>
            <person name="Hibbett D.S."/>
            <person name="Martin F."/>
        </authorList>
    </citation>
    <scope>NUCLEOTIDE SEQUENCE [LARGE SCALE GENOMIC DNA]</scope>
    <source>
        <strain evidence="3">F 1598</strain>
    </source>
</reference>
<feature type="region of interest" description="Disordered" evidence="1">
    <location>
        <begin position="255"/>
        <end position="280"/>
    </location>
</feature>
<evidence type="ECO:0000313" key="3">
    <source>
        <dbReference type="Proteomes" id="UP000054166"/>
    </source>
</evidence>
<reference evidence="2 3" key="1">
    <citation type="submission" date="2014-04" db="EMBL/GenBank/DDBJ databases">
        <authorList>
            <consortium name="DOE Joint Genome Institute"/>
            <person name="Kuo A."/>
            <person name="Tarkka M."/>
            <person name="Buscot F."/>
            <person name="Kohler A."/>
            <person name="Nagy L.G."/>
            <person name="Floudas D."/>
            <person name="Copeland A."/>
            <person name="Barry K.W."/>
            <person name="Cichocki N."/>
            <person name="Veneault-Fourrey C."/>
            <person name="LaButti K."/>
            <person name="Lindquist E.A."/>
            <person name="Lipzen A."/>
            <person name="Lundell T."/>
            <person name="Morin E."/>
            <person name="Murat C."/>
            <person name="Sun H."/>
            <person name="Tunlid A."/>
            <person name="Henrissat B."/>
            <person name="Grigoriev I.V."/>
            <person name="Hibbett D.S."/>
            <person name="Martin F."/>
            <person name="Nordberg H.P."/>
            <person name="Cantor M.N."/>
            <person name="Hua S.X."/>
        </authorList>
    </citation>
    <scope>NUCLEOTIDE SEQUENCE [LARGE SCALE GENOMIC DNA]</scope>
    <source>
        <strain evidence="2 3">F 1598</strain>
    </source>
</reference>
<dbReference type="STRING" id="765440.A0A0C3BL39"/>
<evidence type="ECO:0000313" key="2">
    <source>
        <dbReference type="EMBL" id="KIM78047.1"/>
    </source>
</evidence>
<gene>
    <name evidence="2" type="ORF">PILCRDRAFT_11499</name>
</gene>
<dbReference type="AlphaFoldDB" id="A0A0C3BL39"/>
<name>A0A0C3BL39_PILCF</name>
<keyword evidence="3" id="KW-1185">Reference proteome</keyword>
<dbReference type="InParanoid" id="A0A0C3BL39"/>
<protein>
    <submittedName>
        <fullName evidence="2">Uncharacterized protein</fullName>
    </submittedName>
</protein>
<dbReference type="EMBL" id="KN833019">
    <property type="protein sequence ID" value="KIM78047.1"/>
    <property type="molecule type" value="Genomic_DNA"/>
</dbReference>
<dbReference type="OrthoDB" id="3269273at2759"/>
<feature type="region of interest" description="Disordered" evidence="1">
    <location>
        <begin position="17"/>
        <end position="48"/>
    </location>
</feature>
<sequence>MAHMSSAFNFSSPASTLSQAHTQNDFPPPTHLHSHAPPSFGFNTPSPQSFSDAPLSPIIDALMIDTLVQDFKLEPVHRANMHAFIQIGSADGTLSKSDLAMRMYLLSALYADIAERHWQQQDQGSMDLKGLFNDLRIRLEGQFELTKDQMNNIRKAANNMIYEHTHINFVTMNVDLMKHICEHDMSMGLSNVVGNPARERVLASVLKKTCSSVRNAFRQDIRDSIFDENMGLGYTIHNVLLRRFGLDNIELIRKVSTPSGDNNGEESDSTPPVATKRQWTQVGRIPKGEDFWGKADGFFAQLVTQYGRTLTSTRWAECVNDMIRCDDAQFSPQAEHASSSQQVTAQGALLASALSGF</sequence>
<organism evidence="2 3">
    <name type="scientific">Piloderma croceum (strain F 1598)</name>
    <dbReference type="NCBI Taxonomy" id="765440"/>
    <lineage>
        <taxon>Eukaryota</taxon>
        <taxon>Fungi</taxon>
        <taxon>Dikarya</taxon>
        <taxon>Basidiomycota</taxon>
        <taxon>Agaricomycotina</taxon>
        <taxon>Agaricomycetes</taxon>
        <taxon>Agaricomycetidae</taxon>
        <taxon>Atheliales</taxon>
        <taxon>Atheliaceae</taxon>
        <taxon>Piloderma</taxon>
    </lineage>
</organism>
<accession>A0A0C3BL39</accession>